<feature type="transmembrane region" description="Helical" evidence="7">
    <location>
        <begin position="326"/>
        <end position="348"/>
    </location>
</feature>
<dbReference type="EC" id="2.7.13.3" evidence="2"/>
<dbReference type="SUPFAM" id="SSF47384">
    <property type="entry name" value="Homodimeric domain of signal transducing histidine kinase"/>
    <property type="match status" value="1"/>
</dbReference>
<dbReference type="OrthoDB" id="174578at2"/>
<dbReference type="CDD" id="cd17546">
    <property type="entry name" value="REC_hyHK_CKI1_RcsC-like"/>
    <property type="match status" value="1"/>
</dbReference>
<dbReference type="Pfam" id="PF00072">
    <property type="entry name" value="Response_reg"/>
    <property type="match status" value="1"/>
</dbReference>
<gene>
    <name evidence="11" type="ORF">DGI_0612</name>
</gene>
<accession>T2G7E9</accession>
<dbReference type="KEGG" id="dgg:DGI_0612"/>
<dbReference type="Gene3D" id="3.40.190.10">
    <property type="entry name" value="Periplasmic binding protein-like II"/>
    <property type="match status" value="2"/>
</dbReference>
<feature type="modified residue" description="4-aspartylphosphate" evidence="6">
    <location>
        <position position="1045"/>
    </location>
</feature>
<dbReference type="InterPro" id="IPR035965">
    <property type="entry name" value="PAS-like_dom_sf"/>
</dbReference>
<dbReference type="PRINTS" id="PR00344">
    <property type="entry name" value="BCTRLSENSOR"/>
</dbReference>
<evidence type="ECO:0000259" key="8">
    <source>
        <dbReference type="PROSITE" id="PS50109"/>
    </source>
</evidence>
<dbReference type="Gene3D" id="3.30.565.10">
    <property type="entry name" value="Histidine kinase-like ATPase, C-terminal domain"/>
    <property type="match status" value="1"/>
</dbReference>
<feature type="domain" description="Histidine kinase" evidence="8">
    <location>
        <begin position="751"/>
        <end position="973"/>
    </location>
</feature>
<sequence length="1119" mass="125642">MLLVWAGAAPAHSVATDANFDQPLESVTLQLKWKRQFQFAGYYAALDKGFYREAGLDVTIREREPGEDAAALVLAGKAEYGVGSGEVLLERLNGAPLVVLAAIFQHSPVALLTLESAGLVTPHDLAGKRLLLGHGPAPTIRAMLQHEGIPMARIIPLSGPNHPEALYKGECDAMVVYTSNEPFFYRKAGIPVRVIHPRSYGVDFYEDSLFTTEEIARRHPDRTRRFRDASLRGWQYALAHPGEIIDLLIEKYQCPNTREHLEFEATEVHANILPELVEIGHMNTGRWQRMADVFFALGMANTNILTGFVHDPEDEHHKSQHRLAQWWLTMAAAACGLLLLMYVWVFFLRRGIRIKTARLRQSEAQFRAVFDALPLSLALWKWRGDDFVLTDVNPALVRLTEGNVLVHLGARMREFYKDMPSIRDDVERCFTQRTVMHGDLAYTFRSTGQTRHLEYFFVYVPDDTVMTVAEDITDRKRFEAVLQESEFRHRTLFEDSPMVMLLLDPVSGRIQDANISASTYYGWTLDELRSMHIFDINVLPPETLRQEMQTARTRGKRVFLFQHRRKRGDVRDVEVYSRPVKLGDAELLYSCVVDVTDRKRAERALQASEERFRLLFESMQEGMALHEVLYDAAGQAEEYRILDVNPSYERLVGLHREQVLGRLSREAYGTPEPPFLDVYAQVARSGNSAYFEAYFEPLGKQYAVSVVSPSPGHFATVFEDITARKRAEQDLLASKEAAEAASRAKTEFLANMSHEIRTPLNGVVGMLQLLKYSLLSQEQQLHVDTALMASRRLTSLLSDILDISAVESGKLRLHYKPFRVNEVLVSVENLLGIVAAEKGLQLQVHIAPEVPELLQGDEQRLRQILFNLVGNAIKFTDYGQVRVDVFRLDGPHLRRPHTLFMVSDTGPGIPDEMLDVVFEAFGQGDQGLARKHQGAGLGLAIVRRLVGLMDGTLCLESGDGQGTRVHVSLPMDGAAPEPSPAQAAKAPQDDALRLPTVLLAEDDDTNRLTMQRMLEIAGARVDAAPNGLIALEMLRQARYDMVFMDVQMPVMNGLEATRAIRNGEAGAHQADIPVIALTAYAMPRDRQACLDAGMNEHLAKPVEMDHMRAVLARFSPTGR</sequence>
<reference evidence="12" key="2">
    <citation type="submission" date="2013-07" db="EMBL/GenBank/DDBJ databases">
        <authorList>
            <person name="Morais-Silva F.O."/>
            <person name="Rezende A.M."/>
            <person name="Pimentel C."/>
            <person name="Resende D.M."/>
            <person name="Santos C.I."/>
            <person name="Clemente C."/>
            <person name="de Oliveira L.M."/>
            <person name="da Silva S.M."/>
            <person name="Costa D.A."/>
            <person name="Varela-Raposo A."/>
            <person name="Horacio E.C.A."/>
            <person name="Matos M."/>
            <person name="Flores O."/>
            <person name="Ruiz J.C."/>
            <person name="Rodrigues-Pousada C."/>
        </authorList>
    </citation>
    <scope>NUCLEOTIDE SEQUENCE [LARGE SCALE GENOMIC DNA]</scope>
    <source>
        <strain evidence="12">ATCC 19364 / DSM 1382 / NCIMB 9332 / VKM B-1759</strain>
    </source>
</reference>
<dbReference type="SUPFAM" id="SSF55874">
    <property type="entry name" value="ATPase domain of HSP90 chaperone/DNA topoisomerase II/histidine kinase"/>
    <property type="match status" value="1"/>
</dbReference>
<dbReference type="Gene3D" id="3.40.50.2300">
    <property type="match status" value="1"/>
</dbReference>
<dbReference type="STRING" id="1121448.DGI_0612"/>
<reference evidence="11 12" key="1">
    <citation type="journal article" date="2013" name="J. Bacteriol.">
        <title>Roles of HynAB and Ech, the only two hydrogenases found in the model sulfate reducer Desulfovibrio gigas.</title>
        <authorList>
            <person name="Morais-Silva F.O."/>
            <person name="Santos C.I."/>
            <person name="Rodrigues R."/>
            <person name="Pereira I.A."/>
            <person name="Rodrigues-Pousada C."/>
        </authorList>
    </citation>
    <scope>NUCLEOTIDE SEQUENCE [LARGE SCALE GENOMIC DNA]</scope>
    <source>
        <strain evidence="12">ATCC 19364 / DSM 1382 / NCIMB 9332 / VKM B-1759</strain>
    </source>
</reference>
<evidence type="ECO:0000313" key="11">
    <source>
        <dbReference type="EMBL" id="AGW12520.1"/>
    </source>
</evidence>
<dbReference type="RefSeq" id="WP_021759179.1">
    <property type="nucleotide sequence ID" value="NC_022444.1"/>
</dbReference>
<dbReference type="CDD" id="cd00082">
    <property type="entry name" value="HisKA"/>
    <property type="match status" value="1"/>
</dbReference>
<evidence type="ECO:0000259" key="10">
    <source>
        <dbReference type="PROSITE" id="PS50112"/>
    </source>
</evidence>
<dbReference type="NCBIfam" id="TIGR00229">
    <property type="entry name" value="sensory_box"/>
    <property type="match status" value="2"/>
</dbReference>
<dbReference type="InterPro" id="IPR036097">
    <property type="entry name" value="HisK_dim/P_sf"/>
</dbReference>
<keyword evidence="3 6" id="KW-0597">Phosphoprotein</keyword>
<evidence type="ECO:0000259" key="9">
    <source>
        <dbReference type="PROSITE" id="PS50110"/>
    </source>
</evidence>
<dbReference type="InterPro" id="IPR004358">
    <property type="entry name" value="Sig_transdc_His_kin-like_C"/>
</dbReference>
<dbReference type="Pfam" id="PF09084">
    <property type="entry name" value="NMT1"/>
    <property type="match status" value="1"/>
</dbReference>
<evidence type="ECO:0000256" key="5">
    <source>
        <dbReference type="ARBA" id="ARBA00022777"/>
    </source>
</evidence>
<dbReference type="Proteomes" id="UP000016587">
    <property type="component" value="Chromosome"/>
</dbReference>
<keyword evidence="7" id="KW-0472">Membrane</keyword>
<dbReference type="Pfam" id="PF13188">
    <property type="entry name" value="PAS_8"/>
    <property type="match status" value="1"/>
</dbReference>
<dbReference type="PATRIC" id="fig|1121448.10.peg.613"/>
<dbReference type="FunFam" id="3.30.565.10:FF:000010">
    <property type="entry name" value="Sensor histidine kinase RcsC"/>
    <property type="match status" value="1"/>
</dbReference>
<evidence type="ECO:0000256" key="6">
    <source>
        <dbReference type="PROSITE-ProRule" id="PRU00169"/>
    </source>
</evidence>
<dbReference type="SUPFAM" id="SSF53850">
    <property type="entry name" value="Periplasmic binding protein-like II"/>
    <property type="match status" value="1"/>
</dbReference>
<dbReference type="SMART" id="SM00091">
    <property type="entry name" value="PAS"/>
    <property type="match status" value="3"/>
</dbReference>
<dbReference type="InterPro" id="IPR036890">
    <property type="entry name" value="HATPase_C_sf"/>
</dbReference>
<dbReference type="SUPFAM" id="SSF52172">
    <property type="entry name" value="CheY-like"/>
    <property type="match status" value="1"/>
</dbReference>
<dbReference type="Pfam" id="PF02518">
    <property type="entry name" value="HATPase_c"/>
    <property type="match status" value="1"/>
</dbReference>
<dbReference type="InterPro" id="IPR015168">
    <property type="entry name" value="SsuA/THI5"/>
</dbReference>
<protein>
    <recommendedName>
        <fullName evidence="2">histidine kinase</fullName>
        <ecNumber evidence="2">2.7.13.3</ecNumber>
    </recommendedName>
</protein>
<dbReference type="PANTHER" id="PTHR43047">
    <property type="entry name" value="TWO-COMPONENT HISTIDINE PROTEIN KINASE"/>
    <property type="match status" value="1"/>
</dbReference>
<evidence type="ECO:0000256" key="3">
    <source>
        <dbReference type="ARBA" id="ARBA00022553"/>
    </source>
</evidence>
<dbReference type="InterPro" id="IPR001789">
    <property type="entry name" value="Sig_transdc_resp-reg_receiver"/>
</dbReference>
<feature type="domain" description="PAS" evidence="10">
    <location>
        <begin position="608"/>
        <end position="662"/>
    </location>
</feature>
<dbReference type="CDD" id="cd16922">
    <property type="entry name" value="HATPase_EvgS-ArcB-TorS-like"/>
    <property type="match status" value="1"/>
</dbReference>
<dbReference type="PROSITE" id="PS50110">
    <property type="entry name" value="RESPONSE_REGULATORY"/>
    <property type="match status" value="1"/>
</dbReference>
<dbReference type="Pfam" id="PF00512">
    <property type="entry name" value="HisKA"/>
    <property type="match status" value="1"/>
</dbReference>
<dbReference type="InterPro" id="IPR003661">
    <property type="entry name" value="HisK_dim/P_dom"/>
</dbReference>
<proteinExistence type="predicted"/>
<dbReference type="HOGENOM" id="CLU_000445_86_3_7"/>
<dbReference type="Pfam" id="PF08448">
    <property type="entry name" value="PAS_4"/>
    <property type="match status" value="1"/>
</dbReference>
<organism evidence="11 12">
    <name type="scientific">Megalodesulfovibrio gigas (strain ATCC 19364 / DSM 1382 / NCIMB 9332 / VKM B-1759)</name>
    <name type="common">Desulfovibrio gigas</name>
    <dbReference type="NCBI Taxonomy" id="1121448"/>
    <lineage>
        <taxon>Bacteria</taxon>
        <taxon>Pseudomonadati</taxon>
        <taxon>Thermodesulfobacteriota</taxon>
        <taxon>Desulfovibrionia</taxon>
        <taxon>Desulfovibrionales</taxon>
        <taxon>Desulfovibrionaceae</taxon>
        <taxon>Megalodesulfovibrio</taxon>
    </lineage>
</organism>
<dbReference type="InterPro" id="IPR000014">
    <property type="entry name" value="PAS"/>
</dbReference>
<dbReference type="SUPFAM" id="SSF55785">
    <property type="entry name" value="PYP-like sensor domain (PAS domain)"/>
    <property type="match status" value="3"/>
</dbReference>
<dbReference type="SMART" id="SM00387">
    <property type="entry name" value="HATPase_c"/>
    <property type="match status" value="1"/>
</dbReference>
<dbReference type="InterPro" id="IPR013656">
    <property type="entry name" value="PAS_4"/>
</dbReference>
<evidence type="ECO:0000256" key="7">
    <source>
        <dbReference type="SAM" id="Phobius"/>
    </source>
</evidence>
<keyword evidence="7" id="KW-1133">Transmembrane helix</keyword>
<evidence type="ECO:0000256" key="2">
    <source>
        <dbReference type="ARBA" id="ARBA00012438"/>
    </source>
</evidence>
<evidence type="ECO:0000313" key="12">
    <source>
        <dbReference type="Proteomes" id="UP000016587"/>
    </source>
</evidence>
<keyword evidence="12" id="KW-1185">Reference proteome</keyword>
<dbReference type="eggNOG" id="COG2205">
    <property type="taxonomic scope" value="Bacteria"/>
</dbReference>
<dbReference type="PROSITE" id="PS50112">
    <property type="entry name" value="PAS"/>
    <property type="match status" value="1"/>
</dbReference>
<dbReference type="CDD" id="cd00130">
    <property type="entry name" value="PAS"/>
    <property type="match status" value="1"/>
</dbReference>
<comment type="catalytic activity">
    <reaction evidence="1">
        <text>ATP + protein L-histidine = ADP + protein N-phospho-L-histidine.</text>
        <dbReference type="EC" id="2.7.13.3"/>
    </reaction>
</comment>
<dbReference type="Gene3D" id="3.30.450.20">
    <property type="entry name" value="PAS domain"/>
    <property type="match status" value="3"/>
</dbReference>
<dbReference type="eggNOG" id="COG0715">
    <property type="taxonomic scope" value="Bacteria"/>
</dbReference>
<feature type="domain" description="Response regulatory" evidence="9">
    <location>
        <begin position="996"/>
        <end position="1115"/>
    </location>
</feature>
<dbReference type="PANTHER" id="PTHR43047:SF64">
    <property type="entry name" value="HISTIDINE KINASE CONTAINING CHEY-HOMOLOGOUS RECEIVER DOMAIN AND PAS DOMAIN-RELATED"/>
    <property type="match status" value="1"/>
</dbReference>
<dbReference type="AlphaFoldDB" id="T2G7E9"/>
<name>T2G7E9_MEGG1</name>
<keyword evidence="4" id="KW-0808">Transferase</keyword>
<dbReference type="SMART" id="SM00388">
    <property type="entry name" value="HisKA"/>
    <property type="match status" value="1"/>
</dbReference>
<dbReference type="Gene3D" id="1.10.287.130">
    <property type="match status" value="1"/>
</dbReference>
<dbReference type="SMART" id="SM00448">
    <property type="entry name" value="REC"/>
    <property type="match status" value="1"/>
</dbReference>
<dbReference type="InterPro" id="IPR003594">
    <property type="entry name" value="HATPase_dom"/>
</dbReference>
<dbReference type="InterPro" id="IPR011006">
    <property type="entry name" value="CheY-like_superfamily"/>
</dbReference>
<evidence type="ECO:0000256" key="4">
    <source>
        <dbReference type="ARBA" id="ARBA00022679"/>
    </source>
</evidence>
<dbReference type="GO" id="GO:0000155">
    <property type="term" value="F:phosphorelay sensor kinase activity"/>
    <property type="evidence" value="ECO:0007669"/>
    <property type="project" value="InterPro"/>
</dbReference>
<dbReference type="PROSITE" id="PS50109">
    <property type="entry name" value="HIS_KIN"/>
    <property type="match status" value="1"/>
</dbReference>
<evidence type="ECO:0000256" key="1">
    <source>
        <dbReference type="ARBA" id="ARBA00000085"/>
    </source>
</evidence>
<keyword evidence="5" id="KW-0418">Kinase</keyword>
<dbReference type="EMBL" id="CP006585">
    <property type="protein sequence ID" value="AGW12520.1"/>
    <property type="molecule type" value="Genomic_DNA"/>
</dbReference>
<keyword evidence="7" id="KW-0812">Transmembrane</keyword>
<dbReference type="InterPro" id="IPR005467">
    <property type="entry name" value="His_kinase_dom"/>
</dbReference>